<dbReference type="GO" id="GO:0005634">
    <property type="term" value="C:nucleus"/>
    <property type="evidence" value="ECO:0007669"/>
    <property type="project" value="InterPro"/>
</dbReference>
<keyword evidence="12" id="KW-1185">Reference proteome</keyword>
<keyword evidence="8" id="KW-0131">Cell cycle</keyword>
<evidence type="ECO:0000256" key="7">
    <source>
        <dbReference type="ARBA" id="ARBA00023054"/>
    </source>
</evidence>
<dbReference type="InterPro" id="IPR008685">
    <property type="entry name" value="Centromere_Mis12"/>
</dbReference>
<comment type="similarity">
    <text evidence="2">Belongs to the mis12 family.</text>
</comment>
<dbReference type="GO" id="GO:0000070">
    <property type="term" value="P:mitotic sister chromatid segregation"/>
    <property type="evidence" value="ECO:0007669"/>
    <property type="project" value="TreeGrafter"/>
</dbReference>
<dbReference type="GO" id="GO:0051382">
    <property type="term" value="P:kinetochore assembly"/>
    <property type="evidence" value="ECO:0007669"/>
    <property type="project" value="TreeGrafter"/>
</dbReference>
<feature type="compositionally biased region" description="Basic and acidic residues" evidence="10">
    <location>
        <begin position="284"/>
        <end position="295"/>
    </location>
</feature>
<keyword evidence="4" id="KW-0132">Cell division</keyword>
<dbReference type="AlphaFoldDB" id="A0AAD5UXB5"/>
<evidence type="ECO:0000313" key="11">
    <source>
        <dbReference type="EMBL" id="KAJ3480288.1"/>
    </source>
</evidence>
<name>A0AAD5UXB5_9APHY</name>
<feature type="region of interest" description="Disordered" evidence="10">
    <location>
        <begin position="200"/>
        <end position="222"/>
    </location>
</feature>
<evidence type="ECO:0000256" key="10">
    <source>
        <dbReference type="SAM" id="MobiDB-lite"/>
    </source>
</evidence>
<dbReference type="GO" id="GO:0051301">
    <property type="term" value="P:cell division"/>
    <property type="evidence" value="ECO:0007669"/>
    <property type="project" value="UniProtKB-KW"/>
</dbReference>
<sequence>MTTALPPPPNVPSVLLPELLGFVPQFLLDDIIDTANDEVRQAVEAMEVCLQQWVTKRTARIGDDWDSSQDIEQGLVAFQTLLYSHVDIAFDFFEAWSLRNIFAIPADLPIVAPHQRGLELDQPPDQENALLAEIDELRRKIKAQRKLQRLFSVAVRKSAAQRAQSENRLKRLAFLRASQLQNLQTLPDAFQSMFNSISSLPPHDESMNELSSRPLPEPGKRPWEVSKTGYLDWAVDQLLSRTKTQGPGSGQGSSAIGAVVASTSEVASAAEIKAVQAAISGRRPSPDDDRMDTDA</sequence>
<feature type="region of interest" description="Disordered" evidence="10">
    <location>
        <begin position="276"/>
        <end position="295"/>
    </location>
</feature>
<protein>
    <recommendedName>
        <fullName evidence="13">Mis12-domain-containing protein</fullName>
    </recommendedName>
</protein>
<dbReference type="GO" id="GO:0000444">
    <property type="term" value="C:MIS12/MIND type complex"/>
    <property type="evidence" value="ECO:0007669"/>
    <property type="project" value="TreeGrafter"/>
</dbReference>
<gene>
    <name evidence="11" type="ORF">NLI96_g8453</name>
</gene>
<dbReference type="PANTHER" id="PTHR14527:SF2">
    <property type="entry name" value="PROTEIN MIS12 HOMOLOG"/>
    <property type="match status" value="1"/>
</dbReference>
<keyword evidence="5" id="KW-0498">Mitosis</keyword>
<dbReference type="Proteomes" id="UP001212997">
    <property type="component" value="Unassembled WGS sequence"/>
</dbReference>
<evidence type="ECO:0000256" key="9">
    <source>
        <dbReference type="ARBA" id="ARBA00023328"/>
    </source>
</evidence>
<evidence type="ECO:0000256" key="5">
    <source>
        <dbReference type="ARBA" id="ARBA00022776"/>
    </source>
</evidence>
<keyword evidence="3" id="KW-0158">Chromosome</keyword>
<comment type="subcellular location">
    <subcellularLocation>
        <location evidence="1">Chromosome</location>
        <location evidence="1">Centromere</location>
        <location evidence="1">Kinetochore</location>
    </subcellularLocation>
</comment>
<evidence type="ECO:0008006" key="13">
    <source>
        <dbReference type="Google" id="ProtNLM"/>
    </source>
</evidence>
<comment type="caution">
    <text evidence="11">The sequence shown here is derived from an EMBL/GenBank/DDBJ whole genome shotgun (WGS) entry which is preliminary data.</text>
</comment>
<evidence type="ECO:0000256" key="1">
    <source>
        <dbReference type="ARBA" id="ARBA00004629"/>
    </source>
</evidence>
<dbReference type="PANTHER" id="PTHR14527">
    <property type="entry name" value="PROTEIN MIS12 HOMOLOG"/>
    <property type="match status" value="1"/>
</dbReference>
<evidence type="ECO:0000256" key="3">
    <source>
        <dbReference type="ARBA" id="ARBA00022454"/>
    </source>
</evidence>
<evidence type="ECO:0000256" key="2">
    <source>
        <dbReference type="ARBA" id="ARBA00008643"/>
    </source>
</evidence>
<proteinExistence type="inferred from homology"/>
<organism evidence="11 12">
    <name type="scientific">Meripilus lineatus</name>
    <dbReference type="NCBI Taxonomy" id="2056292"/>
    <lineage>
        <taxon>Eukaryota</taxon>
        <taxon>Fungi</taxon>
        <taxon>Dikarya</taxon>
        <taxon>Basidiomycota</taxon>
        <taxon>Agaricomycotina</taxon>
        <taxon>Agaricomycetes</taxon>
        <taxon>Polyporales</taxon>
        <taxon>Meripilaceae</taxon>
        <taxon>Meripilus</taxon>
    </lineage>
</organism>
<keyword evidence="9" id="KW-0137">Centromere</keyword>
<keyword evidence="7" id="KW-0175">Coiled coil</keyword>
<reference evidence="11" key="1">
    <citation type="submission" date="2022-07" db="EMBL/GenBank/DDBJ databases">
        <title>Genome Sequence of Physisporinus lineatus.</title>
        <authorList>
            <person name="Buettner E."/>
        </authorList>
    </citation>
    <scope>NUCLEOTIDE SEQUENCE</scope>
    <source>
        <strain evidence="11">VT162</strain>
    </source>
</reference>
<dbReference type="Pfam" id="PF05859">
    <property type="entry name" value="Mis12"/>
    <property type="match status" value="1"/>
</dbReference>
<evidence type="ECO:0000256" key="4">
    <source>
        <dbReference type="ARBA" id="ARBA00022618"/>
    </source>
</evidence>
<accession>A0AAD5UXB5</accession>
<evidence type="ECO:0000313" key="12">
    <source>
        <dbReference type="Proteomes" id="UP001212997"/>
    </source>
</evidence>
<evidence type="ECO:0000256" key="6">
    <source>
        <dbReference type="ARBA" id="ARBA00022838"/>
    </source>
</evidence>
<evidence type="ECO:0000256" key="8">
    <source>
        <dbReference type="ARBA" id="ARBA00023306"/>
    </source>
</evidence>
<keyword evidence="6" id="KW-0995">Kinetochore</keyword>
<dbReference type="EMBL" id="JANAWD010000384">
    <property type="protein sequence ID" value="KAJ3480288.1"/>
    <property type="molecule type" value="Genomic_DNA"/>
</dbReference>